<evidence type="ECO:0000313" key="1">
    <source>
        <dbReference type="Proteomes" id="UP000887579"/>
    </source>
</evidence>
<sequence length="552" mass="62875">MCSNKKVVITLSSDEEIQQPEPSLLKNAFELLKQPRVTPKTPSKKGKTSTASTPSSSTKKATKRKSSSGSPSGKRKVVIGGTADSPLAIDDSEDEVFNLEGLGSSTPFKSTPKKRKSRNAAENDDDFIYFHNHSDYYRTHDVNPEMSYGVFCRYFFSLKPEGSSWSAADIIKWIRSNVLHFTKKNSRAWEYDFIKRLKKNVVWYPQDSDSRFKFTGTFPRVDAEDIYQVPEVGRKPLFTKYANEPVVDGWTYTDESSKEIKISGISHIYPLNITCGKVKYFVCADCESKRRKLGHQYQAKLDSGIVRLQLKGGVLRGKPQFNHLCEDEKHVAVAGRTNYGMFTAEDATKYLKTMQSAVEYLFGLMTVTINLMILQFVPEEYREYNANVKVEYLYGLAYADDPRNFWYFGVSYDPWRRFQTHKCAERTHMFYNSDGSEREVLMIIILCMPSHHYLAYELEAALIRYGQHYHQALSINEAVTNNDPGIFQDPHSLLKSISHNTQHADFGTVGKALSALLDDGANRGPRISSLAIGKSDKQKMEAIETYKQKRSF</sequence>
<name>A0AC34FQS9_9BILA</name>
<proteinExistence type="predicted"/>
<dbReference type="Proteomes" id="UP000887579">
    <property type="component" value="Unplaced"/>
</dbReference>
<dbReference type="WBParaSite" id="ES5_v2.g19403.t1">
    <property type="protein sequence ID" value="ES5_v2.g19403.t1"/>
    <property type="gene ID" value="ES5_v2.g19403"/>
</dbReference>
<protein>
    <submittedName>
        <fullName evidence="2">Uncharacterized protein</fullName>
    </submittedName>
</protein>
<reference evidence="2" key="1">
    <citation type="submission" date="2022-11" db="UniProtKB">
        <authorList>
            <consortium name="WormBaseParasite"/>
        </authorList>
    </citation>
    <scope>IDENTIFICATION</scope>
</reference>
<evidence type="ECO:0000313" key="2">
    <source>
        <dbReference type="WBParaSite" id="ES5_v2.g19403.t1"/>
    </source>
</evidence>
<accession>A0AC34FQS9</accession>
<organism evidence="1 2">
    <name type="scientific">Panagrolaimus sp. ES5</name>
    <dbReference type="NCBI Taxonomy" id="591445"/>
    <lineage>
        <taxon>Eukaryota</taxon>
        <taxon>Metazoa</taxon>
        <taxon>Ecdysozoa</taxon>
        <taxon>Nematoda</taxon>
        <taxon>Chromadorea</taxon>
        <taxon>Rhabditida</taxon>
        <taxon>Tylenchina</taxon>
        <taxon>Panagrolaimomorpha</taxon>
        <taxon>Panagrolaimoidea</taxon>
        <taxon>Panagrolaimidae</taxon>
        <taxon>Panagrolaimus</taxon>
    </lineage>
</organism>